<proteinExistence type="predicted"/>
<organism evidence="1 2">
    <name type="scientific">Oleoguttula mirabilis</name>
    <dbReference type="NCBI Taxonomy" id="1507867"/>
    <lineage>
        <taxon>Eukaryota</taxon>
        <taxon>Fungi</taxon>
        <taxon>Dikarya</taxon>
        <taxon>Ascomycota</taxon>
        <taxon>Pezizomycotina</taxon>
        <taxon>Dothideomycetes</taxon>
        <taxon>Dothideomycetidae</taxon>
        <taxon>Mycosphaerellales</taxon>
        <taxon>Teratosphaeriaceae</taxon>
        <taxon>Oleoguttula</taxon>
    </lineage>
</organism>
<name>A0AAV9JY14_9PEZI</name>
<comment type="caution">
    <text evidence="1">The sequence shown here is derived from an EMBL/GenBank/DDBJ whole genome shotgun (WGS) entry which is preliminary data.</text>
</comment>
<accession>A0AAV9JY14</accession>
<gene>
    <name evidence="1" type="ORF">LTR36_000257</name>
</gene>
<reference evidence="1 2" key="1">
    <citation type="submission" date="2021-11" db="EMBL/GenBank/DDBJ databases">
        <title>Black yeast isolated from Biological Soil Crust.</title>
        <authorList>
            <person name="Kurbessoian T."/>
        </authorList>
    </citation>
    <scope>NUCLEOTIDE SEQUENCE [LARGE SCALE GENOMIC DNA]</scope>
    <source>
        <strain evidence="1 2">CCFEE 5522</strain>
    </source>
</reference>
<evidence type="ECO:0000313" key="2">
    <source>
        <dbReference type="Proteomes" id="UP001324427"/>
    </source>
</evidence>
<keyword evidence="2" id="KW-1185">Reference proteome</keyword>
<sequence>MAPYSPLLGLPRELRDIIHQFVILAEQPVWPRKAGSRRSLRRLTSRAAFITTSKQLHDEYFEMLERMLTTGAPGMRIQAFVSGYDFQELQEFVASTGFRRLHITLTSCPSRMHIDRCVSWQTYCQDNHLDTAYNVKPEGTAHECINCRVMFSDIGRCLRTHMLRWGPLPPGPEMRKIYSSLEVWAHQSVHARGAERRQSQGVIGSLYLRATPRGENGTVEVSSAKCDRLKLAAGQALPRKMMYSPGTHLCERKF</sequence>
<evidence type="ECO:0000313" key="1">
    <source>
        <dbReference type="EMBL" id="KAK4550678.1"/>
    </source>
</evidence>
<protein>
    <submittedName>
        <fullName evidence="1">Uncharacterized protein</fullName>
    </submittedName>
</protein>
<dbReference type="AlphaFoldDB" id="A0AAV9JY14"/>
<dbReference type="EMBL" id="JAVFHQ010000001">
    <property type="protein sequence ID" value="KAK4550678.1"/>
    <property type="molecule type" value="Genomic_DNA"/>
</dbReference>
<dbReference type="Proteomes" id="UP001324427">
    <property type="component" value="Unassembled WGS sequence"/>
</dbReference>